<dbReference type="EMBL" id="JAVHNR010000011">
    <property type="protein sequence ID" value="KAK6330717.1"/>
    <property type="molecule type" value="Genomic_DNA"/>
</dbReference>
<feature type="transmembrane region" description="Helical" evidence="1">
    <location>
        <begin position="32"/>
        <end position="51"/>
    </location>
</feature>
<dbReference type="Proteomes" id="UP001313282">
    <property type="component" value="Unassembled WGS sequence"/>
</dbReference>
<comment type="caution">
    <text evidence="2">The sequence shown here is derived from an EMBL/GenBank/DDBJ whole genome shotgun (WGS) entry which is preliminary data.</text>
</comment>
<name>A0AAN8MJ39_9PEZI</name>
<gene>
    <name evidence="2" type="ORF">TWF718_002918</name>
</gene>
<sequence length="54" mass="6158">MPIDRIQMLVKTGSGGSECKDRVLEMLMSKEGVTLAMVIALVMIWTLRMIWRAF</sequence>
<keyword evidence="1" id="KW-0812">Transmembrane</keyword>
<reference evidence="2 3" key="1">
    <citation type="submission" date="2019-10" db="EMBL/GenBank/DDBJ databases">
        <authorList>
            <person name="Palmer J.M."/>
        </authorList>
    </citation>
    <scope>NUCLEOTIDE SEQUENCE [LARGE SCALE GENOMIC DNA]</scope>
    <source>
        <strain evidence="2 3">TWF718</strain>
    </source>
</reference>
<accession>A0AAN8MJ39</accession>
<evidence type="ECO:0000256" key="1">
    <source>
        <dbReference type="SAM" id="Phobius"/>
    </source>
</evidence>
<keyword evidence="1" id="KW-1133">Transmembrane helix</keyword>
<dbReference type="AlphaFoldDB" id="A0AAN8MJ39"/>
<keyword evidence="3" id="KW-1185">Reference proteome</keyword>
<evidence type="ECO:0000313" key="2">
    <source>
        <dbReference type="EMBL" id="KAK6330717.1"/>
    </source>
</evidence>
<organism evidence="2 3">
    <name type="scientific">Orbilia javanica</name>
    <dbReference type="NCBI Taxonomy" id="47235"/>
    <lineage>
        <taxon>Eukaryota</taxon>
        <taxon>Fungi</taxon>
        <taxon>Dikarya</taxon>
        <taxon>Ascomycota</taxon>
        <taxon>Pezizomycotina</taxon>
        <taxon>Orbiliomycetes</taxon>
        <taxon>Orbiliales</taxon>
        <taxon>Orbiliaceae</taxon>
        <taxon>Orbilia</taxon>
    </lineage>
</organism>
<evidence type="ECO:0000313" key="3">
    <source>
        <dbReference type="Proteomes" id="UP001313282"/>
    </source>
</evidence>
<proteinExistence type="predicted"/>
<protein>
    <submittedName>
        <fullName evidence="2">Uncharacterized protein</fullName>
    </submittedName>
</protein>
<keyword evidence="1" id="KW-0472">Membrane</keyword>